<evidence type="ECO:0000313" key="1">
    <source>
        <dbReference type="EMBL" id="OQB73586.1"/>
    </source>
</evidence>
<dbReference type="EMBL" id="MWDQ01000074">
    <property type="protein sequence ID" value="OQB73586.1"/>
    <property type="molecule type" value="Genomic_DNA"/>
</dbReference>
<gene>
    <name evidence="1" type="ORF">BWX89_00888</name>
</gene>
<organism evidence="1">
    <name type="scientific">candidate division TA06 bacterium ADurb.Bin131</name>
    <dbReference type="NCBI Taxonomy" id="1852827"/>
    <lineage>
        <taxon>Bacteria</taxon>
        <taxon>Bacteria division TA06</taxon>
    </lineage>
</organism>
<protein>
    <submittedName>
        <fullName evidence="1">Uncharacterized protein</fullName>
    </submittedName>
</protein>
<dbReference type="GO" id="GO:0005975">
    <property type="term" value="P:carbohydrate metabolic process"/>
    <property type="evidence" value="ECO:0007669"/>
    <property type="project" value="InterPro"/>
</dbReference>
<proteinExistence type="predicted"/>
<name>A0A1V6C9K8_UNCT6</name>
<dbReference type="InterPro" id="IPR012341">
    <property type="entry name" value="6hp_glycosidase-like_sf"/>
</dbReference>
<sequence length="750" mass="86981">MEFFSEETYEDAENNTRKLRGHTWLGLSRDIRIFDIVFPDPDRITMQIFPKYHGFPVILPEIENLDENMRIRYGDQIFYDLNFSRGCGCSQDLKRYLEDGYLPILCGILDDEDIRYRFTMFTTLEKTQLSLENLRGTHFLVADGYGGGHMFTEKQKEVFDSLAEKETNREEETVFFLKIEAINIKKSPAYAFFKTLSPGIPLKYSFKDGMSFFSKDRVFGISMLNGKPIQQEEFTVFLLPGEKAEFEVRIPHKPVSEKRAEQLMKQSFETRRKECRRFWESKLHNCADIQVPEKRIENMIKAGFLHLDLVAYGLEPDNPIAACIGVYCPIGSESSPIIQFFDTFSQHKLAERSLQYFVEKQHEDGFMQNFGGYMLETGAALWTMGEHFRYTKDTGWVKKIKPSLLKAVEYISKWIERNKKDDLIGKGYGMIDGKVADPEDPYHAFMLNGYAYLGLARVSEMLEAIGDILAKDIRKKAEELKENIRNSFFSSMACSPVVPLGDGTWVPTAPPWPEDDGICIQYINNGRWFTHGTFLGRDSMLGPLYLIFQEVLSPEEQASDFLIKYHTEMFYKRNVAFSQPYYSRHPEIHLKRGEVNSFLKAYYNCFPAIIDRETGTFWEHFFYASPHKTHEEGWFLMETRWMLCMEKENSLLLLPGIPRRWMQDGNAIRIKNLAMYFGKLSLEVISNLKDNKISVVITVDNGKKLEDILIRIPHPDGLIAKDVIGGRYIAEKESVLIENPDKRVEITVVF</sequence>
<comment type="caution">
    <text evidence="1">The sequence shown here is derived from an EMBL/GenBank/DDBJ whole genome shotgun (WGS) entry which is preliminary data.</text>
</comment>
<dbReference type="AlphaFoldDB" id="A0A1V6C9K8"/>
<dbReference type="InterPro" id="IPR008928">
    <property type="entry name" value="6-hairpin_glycosidase_sf"/>
</dbReference>
<dbReference type="Proteomes" id="UP000485562">
    <property type="component" value="Unassembled WGS sequence"/>
</dbReference>
<dbReference type="SUPFAM" id="SSF48208">
    <property type="entry name" value="Six-hairpin glycosidases"/>
    <property type="match status" value="1"/>
</dbReference>
<accession>A0A1V6C9K8</accession>
<reference evidence="1" key="1">
    <citation type="submission" date="2017-02" db="EMBL/GenBank/DDBJ databases">
        <title>Delving into the versatile metabolic prowess of the omnipresent phylum Bacteroidetes.</title>
        <authorList>
            <person name="Nobu M.K."/>
            <person name="Mei R."/>
            <person name="Narihiro T."/>
            <person name="Kuroda K."/>
            <person name="Liu W.-T."/>
        </authorList>
    </citation>
    <scope>NUCLEOTIDE SEQUENCE</scope>
    <source>
        <strain evidence="1">ADurb.Bin131</strain>
    </source>
</reference>
<dbReference type="Gene3D" id="1.50.10.10">
    <property type="match status" value="1"/>
</dbReference>